<keyword evidence="2" id="KW-0540">Nuclease</keyword>
<dbReference type="GO" id="GO:0004519">
    <property type="term" value="F:endonuclease activity"/>
    <property type="evidence" value="ECO:0007669"/>
    <property type="project" value="UniProtKB-KW"/>
</dbReference>
<sequence>MISKKEMTEEDIKMKYISPALEKSQWSVDDILFERYFTDGRIEVRGNKAKRKNGKKADYLLHYKKNYPIAVIEAKDNKHSPEAGIQQALDYAAILDVPFAYSTNGDMFVEHDRILSKERTFPMSEFPTKEQLWERIIATKELTEEQLQVIQQPYHYTRGAKSPRYYQRIAINKTVEAIANGQRRIMLVMATGTGKTFTAFQIVYRLMKAGTKKRVLYLADRNILVDQAMTEDFSPLSEISTKVTDRKLESAYEIHFALYQQLAGNEDGKEPFRQFSKDFFDLVVIDEAHRGSANEESNWRKIIDYFDGPNTTHIGMTATPKNDKEASNLDYFGEPVYTYSLKQGIEDGFLAPYRVIRVGLDVDLEGYRPEKGKTDIYGELIPDREYGSNDFDKNLIIDDRTVAVAKYITRYLKDQDRRYDKTIIFCIDINHAARMRQALINENSDLYKLDDRYVLQITGDNQIGKSQLGNFADSNSKYPTLVTTSKLLTTGVNIKTCKLIVLDSNINSMTEFKQIIGRGTRLDEEHDKEFFTIMDFRNVTRHFADPDFDGEPIITKIIDGTDTEPEPGVFGGDNEDDTIDGGEGGTFISDPPSGDGSETRRHVYHISDRRVKVLNDRVQFMDAKGKLITESIRDYSKKNILDQYATLDHFLNAWNHAERKRVLLEEMEARGVFLEELQKEEQLEGFDEFDLILHLAYDQKPLTKTERINNVKKSGYLNQYQEVAREVLEELLDKYKDDGIGELDDTQVLELKEFDKYGGVVNIIFKFGGIEGYKKALNGMKEKLYTK</sequence>
<reference evidence="2 3" key="1">
    <citation type="submission" date="2017-11" db="EMBL/GenBank/DDBJ databases">
        <title>Draft genome sequence of Enterococcus plantarum TRW2 strain isolated from lettuce.</title>
        <authorList>
            <person name="Kim E.B."/>
            <person name="Marco M.L."/>
            <person name="Williams T.R."/>
            <person name="You I.H."/>
        </authorList>
    </citation>
    <scope>NUCLEOTIDE SEQUENCE [LARGE SCALE GENOMIC DNA]</scope>
    <source>
        <strain evidence="2 3">TRW2</strain>
    </source>
</reference>
<dbReference type="SMART" id="SM00487">
    <property type="entry name" value="DEXDc"/>
    <property type="match status" value="1"/>
</dbReference>
<dbReference type="GO" id="GO:0003677">
    <property type="term" value="F:DNA binding"/>
    <property type="evidence" value="ECO:0007669"/>
    <property type="project" value="InterPro"/>
</dbReference>
<gene>
    <name evidence="2" type="ORF">CI088_07275</name>
</gene>
<dbReference type="Pfam" id="PF08463">
    <property type="entry name" value="EcoEI_R_C"/>
    <property type="match status" value="1"/>
</dbReference>
<dbReference type="InterPro" id="IPR050742">
    <property type="entry name" value="Helicase_Restrict-Modif_Enz"/>
</dbReference>
<dbReference type="GO" id="GO:0005524">
    <property type="term" value="F:ATP binding"/>
    <property type="evidence" value="ECO:0007669"/>
    <property type="project" value="InterPro"/>
</dbReference>
<dbReference type="InterPro" id="IPR013670">
    <property type="entry name" value="EcoEI_R_C_dom"/>
</dbReference>
<name>A0A2W3ZZT9_9ENTE</name>
<dbReference type="PANTHER" id="PTHR47396:SF1">
    <property type="entry name" value="ATP-DEPENDENT HELICASE IRC3-RELATED"/>
    <property type="match status" value="1"/>
</dbReference>
<dbReference type="PROSITE" id="PS51192">
    <property type="entry name" value="HELICASE_ATP_BIND_1"/>
    <property type="match status" value="1"/>
</dbReference>
<dbReference type="InterPro" id="IPR027417">
    <property type="entry name" value="P-loop_NTPase"/>
</dbReference>
<dbReference type="CDD" id="cd18032">
    <property type="entry name" value="DEXHc_RE_I_III_res"/>
    <property type="match status" value="1"/>
</dbReference>
<evidence type="ECO:0000313" key="3">
    <source>
        <dbReference type="Proteomes" id="UP000249828"/>
    </source>
</evidence>
<dbReference type="Pfam" id="PF00271">
    <property type="entry name" value="Helicase_C"/>
    <property type="match status" value="1"/>
</dbReference>
<dbReference type="Gene3D" id="3.90.1570.30">
    <property type="match status" value="1"/>
</dbReference>
<dbReference type="RefSeq" id="WP_111247697.1">
    <property type="nucleotide sequence ID" value="NZ_PIEU01000055.1"/>
</dbReference>
<dbReference type="CDD" id="cd18799">
    <property type="entry name" value="SF2_C_EcoAI-like"/>
    <property type="match status" value="1"/>
</dbReference>
<keyword evidence="2" id="KW-0378">Hydrolase</keyword>
<dbReference type="InterPro" id="IPR006935">
    <property type="entry name" value="Helicase/UvrB_N"/>
</dbReference>
<evidence type="ECO:0000313" key="2">
    <source>
        <dbReference type="EMBL" id="PZL74243.1"/>
    </source>
</evidence>
<dbReference type="Proteomes" id="UP000249828">
    <property type="component" value="Unassembled WGS sequence"/>
</dbReference>
<feature type="domain" description="Helicase ATP-binding" evidence="1">
    <location>
        <begin position="176"/>
        <end position="338"/>
    </location>
</feature>
<organism evidence="2 3">
    <name type="scientific">Enterococcus plantarum</name>
    <dbReference type="NCBI Taxonomy" id="1077675"/>
    <lineage>
        <taxon>Bacteria</taxon>
        <taxon>Bacillati</taxon>
        <taxon>Bacillota</taxon>
        <taxon>Bacilli</taxon>
        <taxon>Lactobacillales</taxon>
        <taxon>Enterococcaceae</taxon>
        <taxon>Enterococcus</taxon>
    </lineage>
</organism>
<evidence type="ECO:0000259" key="1">
    <source>
        <dbReference type="PROSITE" id="PS51192"/>
    </source>
</evidence>
<comment type="caution">
    <text evidence="2">The sequence shown here is derived from an EMBL/GenBank/DDBJ whole genome shotgun (WGS) entry which is preliminary data.</text>
</comment>
<dbReference type="GO" id="GO:0006304">
    <property type="term" value="P:DNA modification"/>
    <property type="evidence" value="ECO:0007669"/>
    <property type="project" value="InterPro"/>
</dbReference>
<dbReference type="AlphaFoldDB" id="A0A2W3ZZT9"/>
<dbReference type="InterPro" id="IPR014001">
    <property type="entry name" value="Helicase_ATP-bd"/>
</dbReference>
<accession>A0A2W3ZZT9</accession>
<keyword evidence="3" id="KW-1185">Reference proteome</keyword>
<proteinExistence type="predicted"/>
<dbReference type="NCBIfam" id="NF046051">
    <property type="entry name" value="restrict_EcoAI"/>
    <property type="match status" value="1"/>
</dbReference>
<dbReference type="Pfam" id="PF04851">
    <property type="entry name" value="ResIII"/>
    <property type="match status" value="1"/>
</dbReference>
<dbReference type="GO" id="GO:0016787">
    <property type="term" value="F:hydrolase activity"/>
    <property type="evidence" value="ECO:0007669"/>
    <property type="project" value="InterPro"/>
</dbReference>
<dbReference type="PANTHER" id="PTHR47396">
    <property type="entry name" value="TYPE I RESTRICTION ENZYME ECOKI R PROTEIN"/>
    <property type="match status" value="1"/>
</dbReference>
<keyword evidence="2" id="KW-0255">Endonuclease</keyword>
<dbReference type="EMBL" id="PIEU01000055">
    <property type="protein sequence ID" value="PZL74243.1"/>
    <property type="molecule type" value="Genomic_DNA"/>
</dbReference>
<dbReference type="SUPFAM" id="SSF52540">
    <property type="entry name" value="P-loop containing nucleoside triphosphate hydrolases"/>
    <property type="match status" value="2"/>
</dbReference>
<dbReference type="GO" id="GO:0005829">
    <property type="term" value="C:cytosol"/>
    <property type="evidence" value="ECO:0007669"/>
    <property type="project" value="TreeGrafter"/>
</dbReference>
<protein>
    <submittedName>
        <fullName evidence="2">Restriction endonuclease subunit R</fullName>
    </submittedName>
</protein>
<dbReference type="Gene3D" id="3.40.50.300">
    <property type="entry name" value="P-loop containing nucleotide triphosphate hydrolases"/>
    <property type="match status" value="2"/>
</dbReference>
<dbReference type="InterPro" id="IPR001650">
    <property type="entry name" value="Helicase_C-like"/>
</dbReference>